<evidence type="ECO:0008006" key="3">
    <source>
        <dbReference type="Google" id="ProtNLM"/>
    </source>
</evidence>
<dbReference type="AlphaFoldDB" id="A0A5S4H806"/>
<sequence>MDLFAAPTTLADRRADGSIVLESALAPVPPAASMVHLFRDAAAARPGRLLVADRDRGAWRRVGYGEARRKADGLAQALLDRGASGRPVMILSGNSVEHDDADAYATALDAAGGTPLAGRDAFQAGAATEPTGAVDDHFARVGSFRTPS</sequence>
<protein>
    <recommendedName>
        <fullName evidence="3">Long-chain fatty acid--CoA ligase</fullName>
    </recommendedName>
</protein>
<gene>
    <name evidence="1" type="ORF">ETD96_05975</name>
</gene>
<dbReference type="InterPro" id="IPR042099">
    <property type="entry name" value="ANL_N_sf"/>
</dbReference>
<dbReference type="SUPFAM" id="SSF56801">
    <property type="entry name" value="Acetyl-CoA synthetase-like"/>
    <property type="match status" value="1"/>
</dbReference>
<dbReference type="EMBL" id="VCKZ01000024">
    <property type="protein sequence ID" value="TMR41383.1"/>
    <property type="molecule type" value="Genomic_DNA"/>
</dbReference>
<keyword evidence="2" id="KW-1185">Reference proteome</keyword>
<dbReference type="OrthoDB" id="9803968at2"/>
<evidence type="ECO:0000313" key="2">
    <source>
        <dbReference type="Proteomes" id="UP000305238"/>
    </source>
</evidence>
<comment type="caution">
    <text evidence="1">The sequence shown here is derived from an EMBL/GenBank/DDBJ whole genome shotgun (WGS) entry which is preliminary data.</text>
</comment>
<dbReference type="RefSeq" id="WP_138635262.1">
    <property type="nucleotide sequence ID" value="NZ_JASWDG010000067.1"/>
</dbReference>
<dbReference type="Proteomes" id="UP000305238">
    <property type="component" value="Unassembled WGS sequence"/>
</dbReference>
<reference evidence="1 2" key="1">
    <citation type="submission" date="2019-05" db="EMBL/GenBank/DDBJ databases">
        <title>Draft genome sequence of Actinomadura geliboluensis A8036.</title>
        <authorList>
            <person name="Saricaoglu S."/>
            <person name="Isik K."/>
        </authorList>
    </citation>
    <scope>NUCLEOTIDE SEQUENCE [LARGE SCALE GENOMIC DNA]</scope>
    <source>
        <strain evidence="1 2">A8036</strain>
    </source>
</reference>
<accession>A0A5S4H806</accession>
<proteinExistence type="predicted"/>
<name>A0A5S4H806_9ACTN</name>
<evidence type="ECO:0000313" key="1">
    <source>
        <dbReference type="EMBL" id="TMR41383.1"/>
    </source>
</evidence>
<organism evidence="1 2">
    <name type="scientific">Actinomadura geliboluensis</name>
    <dbReference type="NCBI Taxonomy" id="882440"/>
    <lineage>
        <taxon>Bacteria</taxon>
        <taxon>Bacillati</taxon>
        <taxon>Actinomycetota</taxon>
        <taxon>Actinomycetes</taxon>
        <taxon>Streptosporangiales</taxon>
        <taxon>Thermomonosporaceae</taxon>
        <taxon>Actinomadura</taxon>
    </lineage>
</organism>
<dbReference type="Gene3D" id="3.40.50.12780">
    <property type="entry name" value="N-terminal domain of ligase-like"/>
    <property type="match status" value="1"/>
</dbReference>